<protein>
    <recommendedName>
        <fullName evidence="3">DUF3993 domain-containing protein</fullName>
    </recommendedName>
</protein>
<reference evidence="1 2" key="1">
    <citation type="submission" date="2018-07" db="EMBL/GenBank/DDBJ databases">
        <title>Bacillus sp. YLB-04 draft genome sequence.</title>
        <authorList>
            <person name="Yu L."/>
            <person name="Tang X."/>
        </authorList>
    </citation>
    <scope>NUCLEOTIDE SEQUENCE [LARGE SCALE GENOMIC DNA]</scope>
    <source>
        <strain evidence="1 2">YLB-04</strain>
    </source>
</reference>
<dbReference type="AlphaFoldDB" id="A0A3D8GVA0"/>
<evidence type="ECO:0000313" key="1">
    <source>
        <dbReference type="EMBL" id="RDU38403.1"/>
    </source>
</evidence>
<dbReference type="Pfam" id="PF13158">
    <property type="entry name" value="DUF3993"/>
    <property type="match status" value="1"/>
</dbReference>
<evidence type="ECO:0008006" key="3">
    <source>
        <dbReference type="Google" id="ProtNLM"/>
    </source>
</evidence>
<dbReference type="Proteomes" id="UP000257144">
    <property type="component" value="Unassembled WGS sequence"/>
</dbReference>
<dbReference type="EMBL" id="QNQT01000001">
    <property type="protein sequence ID" value="RDU38403.1"/>
    <property type="molecule type" value="Genomic_DNA"/>
</dbReference>
<proteinExistence type="predicted"/>
<dbReference type="InterPro" id="IPR025056">
    <property type="entry name" value="DUF3993"/>
</dbReference>
<organism evidence="1 2">
    <name type="scientific">Neobacillus piezotolerans</name>
    <dbReference type="NCBI Taxonomy" id="2259171"/>
    <lineage>
        <taxon>Bacteria</taxon>
        <taxon>Bacillati</taxon>
        <taxon>Bacillota</taxon>
        <taxon>Bacilli</taxon>
        <taxon>Bacillales</taxon>
        <taxon>Bacillaceae</taxon>
        <taxon>Neobacillus</taxon>
    </lineage>
</organism>
<keyword evidence="2" id="KW-1185">Reference proteome</keyword>
<evidence type="ECO:0000313" key="2">
    <source>
        <dbReference type="Proteomes" id="UP000257144"/>
    </source>
</evidence>
<gene>
    <name evidence="1" type="ORF">DRW41_02230</name>
</gene>
<name>A0A3D8GVA0_9BACI</name>
<comment type="caution">
    <text evidence="1">The sequence shown here is derived from an EMBL/GenBank/DDBJ whole genome shotgun (WGS) entry which is preliminary data.</text>
</comment>
<dbReference type="RefSeq" id="WP_115450325.1">
    <property type="nucleotide sequence ID" value="NZ_QNQT01000001.1"/>
</dbReference>
<sequence>MKKSLLLICAFILFLPIMPLYTEAETSGEMRRDEAFSILRKAFEAQLSLGEQLRTREEVDAILAPYFTDAYKELFLETNLVEEEGKYITYGTDFGQYYIPYYGFSDNTKFVAGKNKAYVFEFFPESNDGPVGYKSHYEGLLLVRSDEGWKVSKYLYDDIPDSVIAQSETQAAMNERGEEESSGAVEQDNDVQAAAIRFQLGMNPIGGLFQYAAFIGKGQDENGAADENNGENEALVVQ</sequence>
<dbReference type="OrthoDB" id="2680601at2"/>
<accession>A0A3D8GVA0</accession>